<dbReference type="PROSITE" id="PS51257">
    <property type="entry name" value="PROKAR_LIPOPROTEIN"/>
    <property type="match status" value="1"/>
</dbReference>
<dbReference type="GO" id="GO:1904680">
    <property type="term" value="F:peptide transmembrane transporter activity"/>
    <property type="evidence" value="ECO:0007669"/>
    <property type="project" value="TreeGrafter"/>
</dbReference>
<proteinExistence type="inferred from homology"/>
<keyword evidence="3" id="KW-0813">Transport</keyword>
<protein>
    <recommendedName>
        <fullName evidence="5">Solute-binding protein family 5 domain-containing protein</fullName>
    </recommendedName>
</protein>
<dbReference type="PANTHER" id="PTHR30290:SF10">
    <property type="entry name" value="PERIPLASMIC OLIGOPEPTIDE-BINDING PROTEIN-RELATED"/>
    <property type="match status" value="1"/>
</dbReference>
<evidence type="ECO:0000256" key="4">
    <source>
        <dbReference type="ARBA" id="ARBA00022729"/>
    </source>
</evidence>
<comment type="similarity">
    <text evidence="2">Belongs to the bacterial solute-binding protein 5 family.</text>
</comment>
<dbReference type="InterPro" id="IPR039424">
    <property type="entry name" value="SBP_5"/>
</dbReference>
<dbReference type="SUPFAM" id="SSF53850">
    <property type="entry name" value="Periplasmic binding protein-like II"/>
    <property type="match status" value="1"/>
</dbReference>
<evidence type="ECO:0000256" key="3">
    <source>
        <dbReference type="ARBA" id="ARBA00022448"/>
    </source>
</evidence>
<evidence type="ECO:0000259" key="5">
    <source>
        <dbReference type="Pfam" id="PF00496"/>
    </source>
</evidence>
<dbReference type="EMBL" id="VBPA01000312">
    <property type="protein sequence ID" value="TMQ69304.1"/>
    <property type="molecule type" value="Genomic_DNA"/>
</dbReference>
<dbReference type="GO" id="GO:0015833">
    <property type="term" value="P:peptide transport"/>
    <property type="evidence" value="ECO:0007669"/>
    <property type="project" value="TreeGrafter"/>
</dbReference>
<reference evidence="6 7" key="1">
    <citation type="journal article" date="2019" name="Nat. Microbiol.">
        <title>Mediterranean grassland soil C-N compound turnover is dependent on rainfall and depth, and is mediated by genomically divergent microorganisms.</title>
        <authorList>
            <person name="Diamond S."/>
            <person name="Andeer P.F."/>
            <person name="Li Z."/>
            <person name="Crits-Christoph A."/>
            <person name="Burstein D."/>
            <person name="Anantharaman K."/>
            <person name="Lane K.R."/>
            <person name="Thomas B.C."/>
            <person name="Pan C."/>
            <person name="Northen T.R."/>
            <person name="Banfield J.F."/>
        </authorList>
    </citation>
    <scope>NUCLEOTIDE SEQUENCE [LARGE SCALE GENOMIC DNA]</scope>
    <source>
        <strain evidence="6">WS_10</strain>
    </source>
</reference>
<dbReference type="PANTHER" id="PTHR30290">
    <property type="entry name" value="PERIPLASMIC BINDING COMPONENT OF ABC TRANSPORTER"/>
    <property type="match status" value="1"/>
</dbReference>
<dbReference type="Gene3D" id="3.10.105.10">
    <property type="entry name" value="Dipeptide-binding Protein, Domain 3"/>
    <property type="match status" value="1"/>
</dbReference>
<comment type="subcellular location">
    <subcellularLocation>
        <location evidence="1">Cell envelope</location>
    </subcellularLocation>
</comment>
<sequence>MRLQHGSGDATRVAIAGIALALAFGLAGCASRTRETPSVRAIWVVGRALPDFDPQGPPDPVRVAIERLLSRGLVEEDSSGRVIPAAAESVSVSDDGLTVRFHLRPDLTFADGTRCDSQSFRRAIESGLNRLDHGTYAWLFSALDGMGKVRAGRPLPALGITNPDAGTLVLTLAHPDAQFLRKLAFPGAAVPWRAGSGWRDGIGDYALVSASPQRLTLVRRARAPAGPDSIQIRSVPAASRVRALLRASAPDLVWPLPPDLVDQRLPGAYRALARAARPMRRLELVFRPDLPPTSKPEARHALANGLNRGELIDALGIAGDDRSVGLSGAPPFDFPTNDPEQVRGWLERGKLGRSVHVVMAYSTDGPAARVARPLQNEWAQNSIDVELRAVREPDVSAELLRKGGAQLLLVEEQAALETAAAELATLVQPMRGPPVGAFRTGWSTREFDPWIWGAASPATLDAGVAQQRLAEEHVVLPIADLPWLWVQRSDMGGRFHPRFGPDPRGFALPPGAAP</sequence>
<accession>A0A538U084</accession>
<feature type="domain" description="Solute-binding protein family 5" evidence="5">
    <location>
        <begin position="82"/>
        <end position="409"/>
    </location>
</feature>
<dbReference type="Pfam" id="PF00496">
    <property type="entry name" value="SBP_bac_5"/>
    <property type="match status" value="1"/>
</dbReference>
<gene>
    <name evidence="6" type="ORF">E6K80_12120</name>
</gene>
<dbReference type="Proteomes" id="UP000319836">
    <property type="component" value="Unassembled WGS sequence"/>
</dbReference>
<dbReference type="InterPro" id="IPR000914">
    <property type="entry name" value="SBP_5_dom"/>
</dbReference>
<dbReference type="GO" id="GO:0030313">
    <property type="term" value="C:cell envelope"/>
    <property type="evidence" value="ECO:0007669"/>
    <property type="project" value="UniProtKB-SubCell"/>
</dbReference>
<dbReference type="AlphaFoldDB" id="A0A538U084"/>
<comment type="caution">
    <text evidence="6">The sequence shown here is derived from an EMBL/GenBank/DDBJ whole genome shotgun (WGS) entry which is preliminary data.</text>
</comment>
<evidence type="ECO:0000313" key="7">
    <source>
        <dbReference type="Proteomes" id="UP000319836"/>
    </source>
</evidence>
<evidence type="ECO:0000256" key="2">
    <source>
        <dbReference type="ARBA" id="ARBA00005695"/>
    </source>
</evidence>
<keyword evidence="4" id="KW-0732">Signal</keyword>
<evidence type="ECO:0000313" key="6">
    <source>
        <dbReference type="EMBL" id="TMQ69304.1"/>
    </source>
</evidence>
<organism evidence="6 7">
    <name type="scientific">Eiseniibacteriota bacterium</name>
    <dbReference type="NCBI Taxonomy" id="2212470"/>
    <lineage>
        <taxon>Bacteria</taxon>
        <taxon>Candidatus Eiseniibacteriota</taxon>
    </lineage>
</organism>
<evidence type="ECO:0000256" key="1">
    <source>
        <dbReference type="ARBA" id="ARBA00004196"/>
    </source>
</evidence>
<dbReference type="Gene3D" id="3.40.190.10">
    <property type="entry name" value="Periplasmic binding protein-like II"/>
    <property type="match status" value="1"/>
</dbReference>
<name>A0A538U084_UNCEI</name>